<sequence>MDQVIDVFKQLPDKLILVLRNLNQIRSTIRDHGNLIDRHTIMARSAILGARKHEGPRRLLKDRIYARLELLLFDLILFKDRMERWCKFKFLKLLIFFGYMNKETGDMIEQFQ</sequence>
<proteinExistence type="predicted"/>
<dbReference type="Proteomes" id="UP000663852">
    <property type="component" value="Unassembled WGS sequence"/>
</dbReference>
<comment type="caution">
    <text evidence="1">The sequence shown here is derived from an EMBL/GenBank/DDBJ whole genome shotgun (WGS) entry which is preliminary data.</text>
</comment>
<gene>
    <name evidence="1" type="ORF">EDS130_LOCUS5258</name>
</gene>
<name>A0A813TD99_ADIRI</name>
<evidence type="ECO:0000313" key="2">
    <source>
        <dbReference type="Proteomes" id="UP000663852"/>
    </source>
</evidence>
<dbReference type="OrthoDB" id="427480at2759"/>
<dbReference type="AlphaFoldDB" id="A0A813TD99"/>
<protein>
    <submittedName>
        <fullName evidence="1">Uncharacterized protein</fullName>
    </submittedName>
</protein>
<organism evidence="1 2">
    <name type="scientific">Adineta ricciae</name>
    <name type="common">Rotifer</name>
    <dbReference type="NCBI Taxonomy" id="249248"/>
    <lineage>
        <taxon>Eukaryota</taxon>
        <taxon>Metazoa</taxon>
        <taxon>Spiralia</taxon>
        <taxon>Gnathifera</taxon>
        <taxon>Rotifera</taxon>
        <taxon>Eurotatoria</taxon>
        <taxon>Bdelloidea</taxon>
        <taxon>Adinetida</taxon>
        <taxon>Adinetidae</taxon>
        <taxon>Adineta</taxon>
    </lineage>
</organism>
<reference evidence="1" key="1">
    <citation type="submission" date="2021-02" db="EMBL/GenBank/DDBJ databases">
        <authorList>
            <person name="Nowell W R."/>
        </authorList>
    </citation>
    <scope>NUCLEOTIDE SEQUENCE</scope>
</reference>
<evidence type="ECO:0000313" key="1">
    <source>
        <dbReference type="EMBL" id="CAF0809176.1"/>
    </source>
</evidence>
<accession>A0A813TD99</accession>
<dbReference type="EMBL" id="CAJNOJ010000014">
    <property type="protein sequence ID" value="CAF0809176.1"/>
    <property type="molecule type" value="Genomic_DNA"/>
</dbReference>